<dbReference type="Gene3D" id="3.40.50.620">
    <property type="entry name" value="HUPs"/>
    <property type="match status" value="2"/>
</dbReference>
<feature type="domain" description="UspA" evidence="2">
    <location>
        <begin position="131"/>
        <end position="272"/>
    </location>
</feature>
<gene>
    <name evidence="3" type="ORF">N7U62_15330</name>
</gene>
<name>A0ABT3CWY1_9BACT</name>
<dbReference type="RefSeq" id="WP_264138878.1">
    <property type="nucleotide sequence ID" value="NZ_JAOYOD010000001.1"/>
</dbReference>
<protein>
    <submittedName>
        <fullName evidence="3">Universal stress protein</fullName>
    </submittedName>
</protein>
<dbReference type="SUPFAM" id="SSF52402">
    <property type="entry name" value="Adenine nucleotide alpha hydrolases-like"/>
    <property type="match status" value="2"/>
</dbReference>
<reference evidence="3 4" key="1">
    <citation type="submission" date="2022-10" db="EMBL/GenBank/DDBJ databases">
        <title>Comparative genomics and taxonomic characterization of three novel marine species of genus Reichenbachiella exhibiting antioxidant and polysaccharide degradation activities.</title>
        <authorList>
            <person name="Muhammad N."/>
            <person name="Lee Y.-J."/>
            <person name="Ko J."/>
            <person name="Kim S.-G."/>
        </authorList>
    </citation>
    <scope>NUCLEOTIDE SEQUENCE [LARGE SCALE GENOMIC DNA]</scope>
    <source>
        <strain evidence="3 4">ABR2-5</strain>
    </source>
</reference>
<comment type="caution">
    <text evidence="3">The sequence shown here is derived from an EMBL/GenBank/DDBJ whole genome shotgun (WGS) entry which is preliminary data.</text>
</comment>
<dbReference type="PANTHER" id="PTHR46268:SF6">
    <property type="entry name" value="UNIVERSAL STRESS PROTEIN UP12"/>
    <property type="match status" value="1"/>
</dbReference>
<dbReference type="CDD" id="cd00293">
    <property type="entry name" value="USP-like"/>
    <property type="match status" value="2"/>
</dbReference>
<dbReference type="PRINTS" id="PR01438">
    <property type="entry name" value="UNVRSLSTRESS"/>
</dbReference>
<dbReference type="Proteomes" id="UP001300692">
    <property type="component" value="Unassembled WGS sequence"/>
</dbReference>
<evidence type="ECO:0000313" key="3">
    <source>
        <dbReference type="EMBL" id="MCV9388054.1"/>
    </source>
</evidence>
<dbReference type="InterPro" id="IPR014729">
    <property type="entry name" value="Rossmann-like_a/b/a_fold"/>
</dbReference>
<dbReference type="EMBL" id="JAOYOD010000001">
    <property type="protein sequence ID" value="MCV9388054.1"/>
    <property type="molecule type" value="Genomic_DNA"/>
</dbReference>
<sequence length="287" mass="32261">MLNLDNLLVCLDGTNLDDNLLEYASMMVGFFNNRKTTFIHVAPTNMDTKLHHELKAKVDAKFKVDCEKEVVVIQGTGANHILGWEGLKDIDLVVLGIKPRSISTGVNATKVLNGSLCSVMLVPVTDKFEVNRVLIPLDFSENSLRSLNTALRIKEHTDIKIFLQHVYFVPTGYSSTGKTYEEFAEIMLKNKKNEYEAFKKQNDLDDSKFEVIFTLDNDQKPSDNIYEMAQEKNVDLIIIASKGRTKAASMLLGSTAVSLVHYDEDVPCLVVKDKNESMSFFDALLKI</sequence>
<dbReference type="InterPro" id="IPR006016">
    <property type="entry name" value="UspA"/>
</dbReference>
<evidence type="ECO:0000259" key="2">
    <source>
        <dbReference type="Pfam" id="PF00582"/>
    </source>
</evidence>
<dbReference type="Pfam" id="PF00582">
    <property type="entry name" value="Usp"/>
    <property type="match status" value="1"/>
</dbReference>
<evidence type="ECO:0000313" key="4">
    <source>
        <dbReference type="Proteomes" id="UP001300692"/>
    </source>
</evidence>
<proteinExistence type="inferred from homology"/>
<dbReference type="PANTHER" id="PTHR46268">
    <property type="entry name" value="STRESS RESPONSE PROTEIN NHAX"/>
    <property type="match status" value="1"/>
</dbReference>
<keyword evidence="4" id="KW-1185">Reference proteome</keyword>
<accession>A0ABT3CWY1</accession>
<organism evidence="3 4">
    <name type="scientific">Reichenbachiella ulvae</name>
    <dbReference type="NCBI Taxonomy" id="2980104"/>
    <lineage>
        <taxon>Bacteria</taxon>
        <taxon>Pseudomonadati</taxon>
        <taxon>Bacteroidota</taxon>
        <taxon>Cytophagia</taxon>
        <taxon>Cytophagales</taxon>
        <taxon>Reichenbachiellaceae</taxon>
        <taxon>Reichenbachiella</taxon>
    </lineage>
</organism>
<evidence type="ECO:0000256" key="1">
    <source>
        <dbReference type="ARBA" id="ARBA00008791"/>
    </source>
</evidence>
<comment type="similarity">
    <text evidence="1">Belongs to the universal stress protein A family.</text>
</comment>
<dbReference type="InterPro" id="IPR006015">
    <property type="entry name" value="Universal_stress_UspA"/>
</dbReference>